<keyword evidence="2" id="KW-1185">Reference proteome</keyword>
<sequence>MHAPPTEPPPTTLRTATGRGRRTRTFGFAAFAVSLLMPLPTAQNAFGADAQAIEGGGDLGPNVMVFDPS</sequence>
<accession>A0ABY9IFH4</accession>
<evidence type="ECO:0000313" key="1">
    <source>
        <dbReference type="EMBL" id="WLQ45580.1"/>
    </source>
</evidence>
<dbReference type="RefSeq" id="WP_306092722.1">
    <property type="nucleotide sequence ID" value="NZ_CP120992.1"/>
</dbReference>
<protein>
    <submittedName>
        <fullName evidence="1">Uncharacterized protein</fullName>
    </submittedName>
</protein>
<proteinExistence type="predicted"/>
<dbReference type="Proteomes" id="UP001229952">
    <property type="component" value="Chromosome"/>
</dbReference>
<gene>
    <name evidence="1" type="ORF">P8A22_13265</name>
</gene>
<name>A0ABY9IFH4_9ACTN</name>
<reference evidence="1 2" key="1">
    <citation type="submission" date="2023-03" db="EMBL/GenBank/DDBJ databases">
        <title>Isolation and description of six Streptomyces strains from soil environments, able to metabolize different microbial glucans.</title>
        <authorList>
            <person name="Widen T."/>
            <person name="Larsbrink J."/>
        </authorList>
    </citation>
    <scope>NUCLEOTIDE SEQUENCE [LARGE SCALE GENOMIC DNA]</scope>
    <source>
        <strain evidence="1 2">Mut2</strain>
    </source>
</reference>
<evidence type="ECO:0000313" key="2">
    <source>
        <dbReference type="Proteomes" id="UP001229952"/>
    </source>
</evidence>
<dbReference type="EMBL" id="CP120992">
    <property type="protein sequence ID" value="WLQ45580.1"/>
    <property type="molecule type" value="Genomic_DNA"/>
</dbReference>
<organism evidence="1 2">
    <name type="scientific">Streptomyces laculatispora</name>
    <dbReference type="NCBI Taxonomy" id="887464"/>
    <lineage>
        <taxon>Bacteria</taxon>
        <taxon>Bacillati</taxon>
        <taxon>Actinomycetota</taxon>
        <taxon>Actinomycetes</taxon>
        <taxon>Kitasatosporales</taxon>
        <taxon>Streptomycetaceae</taxon>
        <taxon>Streptomyces</taxon>
    </lineage>
</organism>